<reference evidence="6" key="1">
    <citation type="journal article" date="2020" name="Stud. Mycol.">
        <title>101 Dothideomycetes genomes: a test case for predicting lifestyles and emergence of pathogens.</title>
        <authorList>
            <person name="Haridas S."/>
            <person name="Albert R."/>
            <person name="Binder M."/>
            <person name="Bloem J."/>
            <person name="Labutti K."/>
            <person name="Salamov A."/>
            <person name="Andreopoulos B."/>
            <person name="Baker S."/>
            <person name="Barry K."/>
            <person name="Bills G."/>
            <person name="Bluhm B."/>
            <person name="Cannon C."/>
            <person name="Castanera R."/>
            <person name="Culley D."/>
            <person name="Daum C."/>
            <person name="Ezra D."/>
            <person name="Gonzalez J."/>
            <person name="Henrissat B."/>
            <person name="Kuo A."/>
            <person name="Liang C."/>
            <person name="Lipzen A."/>
            <person name="Lutzoni F."/>
            <person name="Magnuson J."/>
            <person name="Mondo S."/>
            <person name="Nolan M."/>
            <person name="Ohm R."/>
            <person name="Pangilinan J."/>
            <person name="Park H.-J."/>
            <person name="Ramirez L."/>
            <person name="Alfaro M."/>
            <person name="Sun H."/>
            <person name="Tritt A."/>
            <person name="Yoshinaga Y."/>
            <person name="Zwiers L.-H."/>
            <person name="Turgeon B."/>
            <person name="Goodwin S."/>
            <person name="Spatafora J."/>
            <person name="Crous P."/>
            <person name="Grigoriev I."/>
        </authorList>
    </citation>
    <scope>NUCLEOTIDE SEQUENCE</scope>
    <source>
        <strain evidence="6">CBS 113818</strain>
    </source>
</reference>
<evidence type="ECO:0000256" key="2">
    <source>
        <dbReference type="ARBA" id="ARBA00022763"/>
    </source>
</evidence>
<keyword evidence="3" id="KW-0539">Nucleus</keyword>
<dbReference type="Proteomes" id="UP000799424">
    <property type="component" value="Unassembled WGS sequence"/>
</dbReference>
<feature type="compositionally biased region" description="Basic residues" evidence="4">
    <location>
        <begin position="259"/>
        <end position="272"/>
    </location>
</feature>
<dbReference type="OrthoDB" id="342264at2759"/>
<dbReference type="InterPro" id="IPR036420">
    <property type="entry name" value="BRCT_dom_sf"/>
</dbReference>
<feature type="compositionally biased region" description="Polar residues" evidence="4">
    <location>
        <begin position="301"/>
        <end position="310"/>
    </location>
</feature>
<dbReference type="SMART" id="SM00292">
    <property type="entry name" value="BRCT"/>
    <property type="match status" value="2"/>
</dbReference>
<evidence type="ECO:0000313" key="7">
    <source>
        <dbReference type="Proteomes" id="UP000799424"/>
    </source>
</evidence>
<gene>
    <name evidence="6" type="ORF">CC86DRAFT_458706</name>
</gene>
<evidence type="ECO:0000256" key="4">
    <source>
        <dbReference type="SAM" id="MobiDB-lite"/>
    </source>
</evidence>
<dbReference type="InterPro" id="IPR051579">
    <property type="entry name" value="DDR_Transcriptional_Reg"/>
</dbReference>
<organism evidence="6 7">
    <name type="scientific">Ophiobolus disseminans</name>
    <dbReference type="NCBI Taxonomy" id="1469910"/>
    <lineage>
        <taxon>Eukaryota</taxon>
        <taxon>Fungi</taxon>
        <taxon>Dikarya</taxon>
        <taxon>Ascomycota</taxon>
        <taxon>Pezizomycotina</taxon>
        <taxon>Dothideomycetes</taxon>
        <taxon>Pleosporomycetidae</taxon>
        <taxon>Pleosporales</taxon>
        <taxon>Pleosporineae</taxon>
        <taxon>Phaeosphaeriaceae</taxon>
        <taxon>Ophiobolus</taxon>
    </lineage>
</organism>
<dbReference type="SUPFAM" id="SSF52113">
    <property type="entry name" value="BRCT domain"/>
    <property type="match status" value="1"/>
</dbReference>
<evidence type="ECO:0000256" key="3">
    <source>
        <dbReference type="ARBA" id="ARBA00023242"/>
    </source>
</evidence>
<dbReference type="InterPro" id="IPR001357">
    <property type="entry name" value="BRCT_dom"/>
</dbReference>
<feature type="region of interest" description="Disordered" evidence="4">
    <location>
        <begin position="248"/>
        <end position="354"/>
    </location>
</feature>
<protein>
    <recommendedName>
        <fullName evidence="5">BRCT domain-containing protein</fullName>
    </recommendedName>
</protein>
<proteinExistence type="predicted"/>
<dbReference type="EMBL" id="MU006235">
    <property type="protein sequence ID" value="KAF2822222.1"/>
    <property type="molecule type" value="Genomic_DNA"/>
</dbReference>
<dbReference type="GO" id="GO:0005634">
    <property type="term" value="C:nucleus"/>
    <property type="evidence" value="ECO:0007669"/>
    <property type="project" value="UniProtKB-SubCell"/>
</dbReference>
<keyword evidence="2" id="KW-0227">DNA damage</keyword>
<evidence type="ECO:0000256" key="1">
    <source>
        <dbReference type="ARBA" id="ARBA00004123"/>
    </source>
</evidence>
<evidence type="ECO:0000313" key="6">
    <source>
        <dbReference type="EMBL" id="KAF2822222.1"/>
    </source>
</evidence>
<dbReference type="PROSITE" id="PS50172">
    <property type="entry name" value="BRCT"/>
    <property type="match status" value="1"/>
</dbReference>
<evidence type="ECO:0000259" key="5">
    <source>
        <dbReference type="PROSITE" id="PS50172"/>
    </source>
</evidence>
<feature type="region of interest" description="Disordered" evidence="4">
    <location>
        <begin position="144"/>
        <end position="165"/>
    </location>
</feature>
<dbReference type="GO" id="GO:0006974">
    <property type="term" value="P:DNA damage response"/>
    <property type="evidence" value="ECO:0007669"/>
    <property type="project" value="UniProtKB-KW"/>
</dbReference>
<name>A0A6A6ZMB0_9PLEO</name>
<comment type="subcellular location">
    <subcellularLocation>
        <location evidence="1">Nucleus</location>
    </subcellularLocation>
</comment>
<feature type="compositionally biased region" description="Low complexity" evidence="4">
    <location>
        <begin position="332"/>
        <end position="347"/>
    </location>
</feature>
<dbReference type="CDD" id="cd17744">
    <property type="entry name" value="BRCT_MDC1_rpt1"/>
    <property type="match status" value="1"/>
</dbReference>
<accession>A0A6A6ZMB0</accession>
<sequence>MSWALVLPKGDASSESTTFRVPEGCIGYIVQTVGRLGFVHEFRRGVCTELGRITITPSGAKLEAIDHVLNVLPAGGHAKLPSAAQDPRVTPYELKPRGEERSEVIFLRHGDTVSSLQANGSIVCTWIESKVQVNSSAADVTKAVETTDGVAETPEEETEDKDKDLDDTVLAVGATQSKSQPQATPQLSHQRSIIVQETPTAARTNTEIDQPTTDQAEVQPYSTARTRHSQNVMQEYDGLALAELTADDVEDTSEDTPPKTRHPKVLVARKRAHTLDEPMSDTEATSRSKKRVKLADDNDTQDSCLSTVAVDTSPVAVPAKGRKREVEESETPSRSQRSQRSNSAATSEVYQGELPRVATSNSAITDKGQAAKFLKKQGGSFIDSVKEPFNILCVRDGDLHKTPKVLLAIATGTPIVTDKWLSDSAKAGHFLSIEAYRPSAPKREKDWGFVLKDILGQAQTPFDGYTVHFTTSLHSTYKLFTEIEQVCKAAGARVTKKKMNKSKSENMVILAMEESDKEAEKLIQDGYICYTRDLLPTSILRGALDLDSDEFKITGRATKDAKKTRGKES</sequence>
<dbReference type="PANTHER" id="PTHR23196">
    <property type="entry name" value="PAX TRANSCRIPTION ACTIVATION DOMAIN INTERACTING PROTEIN"/>
    <property type="match status" value="1"/>
</dbReference>
<feature type="domain" description="BRCT" evidence="5">
    <location>
        <begin position="345"/>
        <end position="438"/>
    </location>
</feature>
<dbReference type="Gene3D" id="3.40.50.10190">
    <property type="entry name" value="BRCT domain"/>
    <property type="match status" value="2"/>
</dbReference>
<keyword evidence="7" id="KW-1185">Reference proteome</keyword>
<dbReference type="AlphaFoldDB" id="A0A6A6ZMB0"/>
<dbReference type="PANTHER" id="PTHR23196:SF1">
    <property type="entry name" value="PAX-INTERACTING PROTEIN 1"/>
    <property type="match status" value="1"/>
</dbReference>